<protein>
    <submittedName>
        <fullName evidence="1">Uncharacterized protein</fullName>
    </submittedName>
</protein>
<evidence type="ECO:0000313" key="2">
    <source>
        <dbReference type="Proteomes" id="UP000325440"/>
    </source>
</evidence>
<name>A0A5E4M684_9HEMI</name>
<dbReference type="OrthoDB" id="6597828at2759"/>
<sequence>MVTLCDIETSKNTAISSLELMETDYYPGGKEEELNKLLDDQISDNSDEINDGNISTKNHRKVRNVCFNEALCLNGNSEKHKGIF</sequence>
<proteinExistence type="predicted"/>
<accession>A0A5E4M684</accession>
<feature type="non-terminal residue" evidence="1">
    <location>
        <position position="84"/>
    </location>
</feature>
<evidence type="ECO:0000313" key="1">
    <source>
        <dbReference type="EMBL" id="VVC27554.1"/>
    </source>
</evidence>
<dbReference type="EMBL" id="CABPRJ010000188">
    <property type="protein sequence ID" value="VVC27554.1"/>
    <property type="molecule type" value="Genomic_DNA"/>
</dbReference>
<organism evidence="1 2">
    <name type="scientific">Cinara cedri</name>
    <dbReference type="NCBI Taxonomy" id="506608"/>
    <lineage>
        <taxon>Eukaryota</taxon>
        <taxon>Metazoa</taxon>
        <taxon>Ecdysozoa</taxon>
        <taxon>Arthropoda</taxon>
        <taxon>Hexapoda</taxon>
        <taxon>Insecta</taxon>
        <taxon>Pterygota</taxon>
        <taxon>Neoptera</taxon>
        <taxon>Paraneoptera</taxon>
        <taxon>Hemiptera</taxon>
        <taxon>Sternorrhyncha</taxon>
        <taxon>Aphidomorpha</taxon>
        <taxon>Aphidoidea</taxon>
        <taxon>Aphididae</taxon>
        <taxon>Lachninae</taxon>
        <taxon>Cinara</taxon>
    </lineage>
</organism>
<reference evidence="1 2" key="1">
    <citation type="submission" date="2019-08" db="EMBL/GenBank/DDBJ databases">
        <authorList>
            <person name="Alioto T."/>
            <person name="Alioto T."/>
            <person name="Gomez Garrido J."/>
        </authorList>
    </citation>
    <scope>NUCLEOTIDE SEQUENCE [LARGE SCALE GENOMIC DNA]</scope>
</reference>
<dbReference type="AlphaFoldDB" id="A0A5E4M684"/>
<keyword evidence="2" id="KW-1185">Reference proteome</keyword>
<dbReference type="Proteomes" id="UP000325440">
    <property type="component" value="Unassembled WGS sequence"/>
</dbReference>
<gene>
    <name evidence="1" type="ORF">CINCED_3A001933</name>
</gene>